<gene>
    <name evidence="2" type="ORF">ICI42_13570</name>
</gene>
<feature type="chain" id="PRO_5035203741" evidence="1">
    <location>
        <begin position="24"/>
        <end position="156"/>
    </location>
</feature>
<dbReference type="AlphaFoldDB" id="A0A8J6PL90"/>
<proteinExistence type="predicted"/>
<dbReference type="EMBL" id="JACVVX010000004">
    <property type="protein sequence ID" value="MBD0415686.1"/>
    <property type="molecule type" value="Genomic_DNA"/>
</dbReference>
<evidence type="ECO:0000313" key="3">
    <source>
        <dbReference type="Proteomes" id="UP000643405"/>
    </source>
</evidence>
<reference evidence="2" key="1">
    <citation type="submission" date="2020-09" db="EMBL/GenBank/DDBJ databases">
        <title>Genome seq and assembly of Tianweitania sp.</title>
        <authorList>
            <person name="Chhetri G."/>
        </authorList>
    </citation>
    <scope>NUCLEOTIDE SEQUENCE</scope>
    <source>
        <strain evidence="2">Rool2</strain>
    </source>
</reference>
<keyword evidence="1" id="KW-0732">Signal</keyword>
<sequence length="156" mass="17512">MEDALNRFALLSAMLVLPVSASAGPASDAVRYFYDTFKFEGAPEVRDRFADPARTKFEENDQLIESEDKVGCIDFSLSLDAQDYDEGEVARSLKLDEKISGDNAEVTARFRIFAEDDDADRQIVWSLKTIGGAWKITDIASKSGDWRLSEFYCESE</sequence>
<dbReference type="Proteomes" id="UP000643405">
    <property type="component" value="Unassembled WGS sequence"/>
</dbReference>
<keyword evidence="3" id="KW-1185">Reference proteome</keyword>
<evidence type="ECO:0000256" key="1">
    <source>
        <dbReference type="SAM" id="SignalP"/>
    </source>
</evidence>
<organism evidence="2 3">
    <name type="scientific">Oryzicola mucosus</name>
    <dbReference type="NCBI Taxonomy" id="2767425"/>
    <lineage>
        <taxon>Bacteria</taxon>
        <taxon>Pseudomonadati</taxon>
        <taxon>Pseudomonadota</taxon>
        <taxon>Alphaproteobacteria</taxon>
        <taxon>Hyphomicrobiales</taxon>
        <taxon>Phyllobacteriaceae</taxon>
        <taxon>Oryzicola</taxon>
    </lineage>
</organism>
<protein>
    <submittedName>
        <fullName evidence="2">DUF3828 domain-containing protein</fullName>
    </submittedName>
</protein>
<name>A0A8J6PL90_9HYPH</name>
<accession>A0A8J6PL90</accession>
<comment type="caution">
    <text evidence="2">The sequence shown here is derived from an EMBL/GenBank/DDBJ whole genome shotgun (WGS) entry which is preliminary data.</text>
</comment>
<evidence type="ECO:0000313" key="2">
    <source>
        <dbReference type="EMBL" id="MBD0415686.1"/>
    </source>
</evidence>
<feature type="signal peptide" evidence="1">
    <location>
        <begin position="1"/>
        <end position="23"/>
    </location>
</feature>
<dbReference type="Gene3D" id="3.10.450.50">
    <property type="match status" value="1"/>
</dbReference>